<dbReference type="CDD" id="cd00433">
    <property type="entry name" value="Peptidase_M17"/>
    <property type="match status" value="1"/>
</dbReference>
<accession>A0A7H1NRY6</accession>
<organism evidence="8 9">
    <name type="scientific">Entomobacter blattae</name>
    <dbReference type="NCBI Taxonomy" id="2762277"/>
    <lineage>
        <taxon>Bacteria</taxon>
        <taxon>Pseudomonadati</taxon>
        <taxon>Pseudomonadota</taxon>
        <taxon>Alphaproteobacteria</taxon>
        <taxon>Acetobacterales</taxon>
        <taxon>Acetobacteraceae</taxon>
        <taxon>Entomobacter</taxon>
    </lineage>
</organism>
<dbReference type="KEGG" id="ebla:JGUZn3_13200"/>
<reference evidence="8 9" key="1">
    <citation type="submission" date="2020-08" db="EMBL/GenBank/DDBJ databases">
        <title>Complete genome sequence of Entomobacter blattae G55GP.</title>
        <authorList>
            <person name="Poehlein A."/>
            <person name="Guzman J."/>
            <person name="Daniel R."/>
            <person name="Vilcinskas A."/>
        </authorList>
    </citation>
    <scope>NUCLEOTIDE SEQUENCE [LARGE SCALE GENOMIC DNA]</scope>
    <source>
        <strain evidence="8 9">G55GP</strain>
    </source>
</reference>
<feature type="compositionally biased region" description="Polar residues" evidence="6">
    <location>
        <begin position="156"/>
        <end position="173"/>
    </location>
</feature>
<dbReference type="PANTHER" id="PTHR11963:SF20">
    <property type="entry name" value="PEPTIDASE B"/>
    <property type="match status" value="1"/>
</dbReference>
<dbReference type="PROSITE" id="PS00631">
    <property type="entry name" value="CYTOSOL_AP"/>
    <property type="match status" value="1"/>
</dbReference>
<feature type="domain" description="Cytosol aminopeptidase" evidence="7">
    <location>
        <begin position="388"/>
        <end position="395"/>
    </location>
</feature>
<proteinExistence type="inferred from homology"/>
<feature type="region of interest" description="Disordered" evidence="6">
    <location>
        <begin position="140"/>
        <end position="174"/>
    </location>
</feature>
<evidence type="ECO:0000313" key="9">
    <source>
        <dbReference type="Proteomes" id="UP000516349"/>
    </source>
</evidence>
<dbReference type="PANTHER" id="PTHR11963">
    <property type="entry name" value="LEUCINE AMINOPEPTIDASE-RELATED"/>
    <property type="match status" value="1"/>
</dbReference>
<dbReference type="Pfam" id="PF00883">
    <property type="entry name" value="Peptidase_M17"/>
    <property type="match status" value="1"/>
</dbReference>
<evidence type="ECO:0000256" key="4">
    <source>
        <dbReference type="ARBA" id="ARBA00022801"/>
    </source>
</evidence>
<dbReference type="SUPFAM" id="SSF53187">
    <property type="entry name" value="Zn-dependent exopeptidases"/>
    <property type="match status" value="1"/>
</dbReference>
<dbReference type="GO" id="GO:0070006">
    <property type="term" value="F:metalloaminopeptidase activity"/>
    <property type="evidence" value="ECO:0007669"/>
    <property type="project" value="InterPro"/>
</dbReference>
<dbReference type="Gene3D" id="3.40.630.10">
    <property type="entry name" value="Zn peptidases"/>
    <property type="match status" value="1"/>
</dbReference>
<dbReference type="PRINTS" id="PR00481">
    <property type="entry name" value="LAMNOPPTDASE"/>
</dbReference>
<gene>
    <name evidence="8" type="primary">pepA_1</name>
    <name evidence="8" type="ORF">JGUZn3_13200</name>
</gene>
<evidence type="ECO:0000313" key="8">
    <source>
        <dbReference type="EMBL" id="QNT78546.1"/>
    </source>
</evidence>
<dbReference type="GO" id="GO:0005737">
    <property type="term" value="C:cytoplasm"/>
    <property type="evidence" value="ECO:0007669"/>
    <property type="project" value="InterPro"/>
</dbReference>
<evidence type="ECO:0000256" key="5">
    <source>
        <dbReference type="ARBA" id="ARBA00023211"/>
    </source>
</evidence>
<name>A0A7H1NRY6_9PROT</name>
<dbReference type="AlphaFoldDB" id="A0A7H1NRY6"/>
<dbReference type="InterPro" id="IPR011356">
    <property type="entry name" value="Leucine_aapep/pepB"/>
</dbReference>
<dbReference type="InterPro" id="IPR043472">
    <property type="entry name" value="Macro_dom-like"/>
</dbReference>
<feature type="compositionally biased region" description="Basic and acidic residues" evidence="6">
    <location>
        <begin position="140"/>
        <end position="151"/>
    </location>
</feature>
<keyword evidence="5" id="KW-0464">Manganese</keyword>
<keyword evidence="3" id="KW-0645">Protease</keyword>
<evidence type="ECO:0000256" key="2">
    <source>
        <dbReference type="ARBA" id="ARBA00022438"/>
    </source>
</evidence>
<keyword evidence="4 8" id="KW-0378">Hydrolase</keyword>
<dbReference type="InterPro" id="IPR000819">
    <property type="entry name" value="Peptidase_M17_C"/>
</dbReference>
<dbReference type="RefSeq" id="WP_238996776.1">
    <property type="nucleotide sequence ID" value="NZ_CP060244.1"/>
</dbReference>
<sequence length="545" mass="59466">MPEVNLGCLARPEEAKGIPFKVYVFFAGEMDHLSHQLGQHQATFLDRAGFEGQADKLIFFEEEKPSHHPGKERGVLSAAFGLGKRKPGKRYLYEFGSLATHLPEGFWQLVLPAGVGMQDAVLGFALGAYRFFLGQEEGRPQERLRKERQEGRGLTAPNSSGHFPGNSSGNSPGNFPGHSFSHFLGQSISELSWRGMAKDAPVLVVRDLTEETKNIAQAIWFIRDLVNMPANLLSPEDLARHVQVYLHAQPKAKGWLKEKVIRGEELLTHYPAIAEVGKGSERKPCVLVASWQGSHAVPSSPLIYLVGKGVCFDSGGYDLKPSSGMLRMKKDMGGAALMAGLAGLLIEADLPLRFELRLGCVENSVSGQAMRPLDVINTRKGLTVEIGNTDAEGRLVLCDLLAEASENKAAMIIDAATLTGAARVALGPDIPALFCNNLEMAQALLLESGEQDDPLWPLPLWEDYEEGLKSSIADLNNVSSTGMAGAITAALFLRRFVGSEALWAHIDTYAWNDTTRPGRPQGGEALALRTLYYFMKGHNFNMNNN</sequence>
<evidence type="ECO:0000256" key="6">
    <source>
        <dbReference type="SAM" id="MobiDB-lite"/>
    </source>
</evidence>
<dbReference type="GO" id="GO:0030145">
    <property type="term" value="F:manganese ion binding"/>
    <property type="evidence" value="ECO:0007669"/>
    <property type="project" value="InterPro"/>
</dbReference>
<keyword evidence="2 8" id="KW-0031">Aminopeptidase</keyword>
<evidence type="ECO:0000256" key="3">
    <source>
        <dbReference type="ARBA" id="ARBA00022670"/>
    </source>
</evidence>
<protein>
    <submittedName>
        <fullName evidence="8">Cytosol aminopeptidase</fullName>
        <ecNumber evidence="8">3.4.11.10</ecNumber>
    </submittedName>
</protein>
<evidence type="ECO:0000259" key="7">
    <source>
        <dbReference type="PROSITE" id="PS00631"/>
    </source>
</evidence>
<dbReference type="Proteomes" id="UP000516349">
    <property type="component" value="Chromosome"/>
</dbReference>
<dbReference type="GO" id="GO:0006508">
    <property type="term" value="P:proteolysis"/>
    <property type="evidence" value="ECO:0007669"/>
    <property type="project" value="UniProtKB-KW"/>
</dbReference>
<dbReference type="EMBL" id="CP060244">
    <property type="protein sequence ID" value="QNT78546.1"/>
    <property type="molecule type" value="Genomic_DNA"/>
</dbReference>
<comment type="similarity">
    <text evidence="1">Belongs to the peptidase M17 family.</text>
</comment>
<dbReference type="EC" id="3.4.11.10" evidence="8"/>
<evidence type="ECO:0000256" key="1">
    <source>
        <dbReference type="ARBA" id="ARBA00009528"/>
    </source>
</evidence>
<keyword evidence="9" id="KW-1185">Reference proteome</keyword>
<dbReference type="Gene3D" id="3.40.220.10">
    <property type="entry name" value="Leucine Aminopeptidase, subunit E, domain 1"/>
    <property type="match status" value="1"/>
</dbReference>